<dbReference type="OrthoDB" id="2199833at2"/>
<dbReference type="Gene3D" id="1.10.10.60">
    <property type="entry name" value="Homeodomain-like"/>
    <property type="match status" value="1"/>
</dbReference>
<organism evidence="2 3">
    <name type="scientific">Sutcliffiella horikoshii</name>
    <dbReference type="NCBI Taxonomy" id="79883"/>
    <lineage>
        <taxon>Bacteria</taxon>
        <taxon>Bacillati</taxon>
        <taxon>Bacillota</taxon>
        <taxon>Bacilli</taxon>
        <taxon>Bacillales</taxon>
        <taxon>Bacillaceae</taxon>
        <taxon>Sutcliffiella</taxon>
    </lineage>
</organism>
<accession>A0A5D4T2Z8</accession>
<dbReference type="RefSeq" id="WP_148987685.1">
    <property type="nucleotide sequence ID" value="NZ_VTEV01000003.1"/>
</dbReference>
<reference evidence="2 3" key="1">
    <citation type="submission" date="2019-08" db="EMBL/GenBank/DDBJ databases">
        <title>Bacillus genomes from the desert of Cuatro Cienegas, Coahuila.</title>
        <authorList>
            <person name="Olmedo-Alvarez G."/>
        </authorList>
    </citation>
    <scope>NUCLEOTIDE SEQUENCE [LARGE SCALE GENOMIC DNA]</scope>
    <source>
        <strain evidence="2 3">CH28_1T</strain>
    </source>
</reference>
<evidence type="ECO:0000313" key="3">
    <source>
        <dbReference type="Proteomes" id="UP000322524"/>
    </source>
</evidence>
<evidence type="ECO:0000259" key="1">
    <source>
        <dbReference type="Pfam" id="PF13022"/>
    </source>
</evidence>
<gene>
    <name evidence="2" type="ORF">FZC76_07795</name>
</gene>
<dbReference type="Proteomes" id="UP000322524">
    <property type="component" value="Unassembled WGS sequence"/>
</dbReference>
<comment type="caution">
    <text evidence="2">The sequence shown here is derived from an EMBL/GenBank/DDBJ whole genome shotgun (WGS) entry which is preliminary data.</text>
</comment>
<evidence type="ECO:0000313" key="2">
    <source>
        <dbReference type="EMBL" id="TYS68832.1"/>
    </source>
</evidence>
<feature type="domain" description="Homeodomain phBC6A51-type" evidence="1">
    <location>
        <begin position="8"/>
        <end position="116"/>
    </location>
</feature>
<proteinExistence type="predicted"/>
<name>A0A5D4T2Z8_9BACI</name>
<sequence>MDDIFKGLNETEIRVVEELANKGGRSYEEIANKLGISDRHLYRIRQNPIVKNAIKERTLQVLQEDVPDILGALRRNAKKGDFRSIELIVKMLGMLVDRSEVKQTTTIEDNRFKDMTQEDIDREIAEIESQLRVIKGGAE</sequence>
<protein>
    <recommendedName>
        <fullName evidence="1">Homeodomain phBC6A51-type domain-containing protein</fullName>
    </recommendedName>
</protein>
<dbReference type="Pfam" id="PF13022">
    <property type="entry name" value="HTH_Tnp_1_2"/>
    <property type="match status" value="1"/>
</dbReference>
<dbReference type="AlphaFoldDB" id="A0A5D4T2Z8"/>
<dbReference type="InterPro" id="IPR024978">
    <property type="entry name" value="Homeodomain_phBC6A51-type"/>
</dbReference>
<dbReference type="EMBL" id="VTEV01000003">
    <property type="protein sequence ID" value="TYS68832.1"/>
    <property type="molecule type" value="Genomic_DNA"/>
</dbReference>